<dbReference type="PROSITE" id="PS00455">
    <property type="entry name" value="AMP_BINDING"/>
    <property type="match status" value="1"/>
</dbReference>
<evidence type="ECO:0000256" key="4">
    <source>
        <dbReference type="ARBA" id="ARBA00022598"/>
    </source>
</evidence>
<dbReference type="GO" id="GO:0008610">
    <property type="term" value="P:lipid biosynthetic process"/>
    <property type="evidence" value="ECO:0007669"/>
    <property type="project" value="UniProtKB-ARBA"/>
</dbReference>
<dbReference type="SUPFAM" id="SSF56801">
    <property type="entry name" value="Acetyl-CoA synthetase-like"/>
    <property type="match status" value="1"/>
</dbReference>
<dbReference type="PANTHER" id="PTHR45527">
    <property type="entry name" value="NONRIBOSOMAL PEPTIDE SYNTHETASE"/>
    <property type="match status" value="1"/>
</dbReference>
<feature type="region of interest" description="Disordered" evidence="5">
    <location>
        <begin position="1470"/>
        <end position="1498"/>
    </location>
</feature>
<dbReference type="Gene3D" id="3.30.559.30">
    <property type="entry name" value="Nonribosomal peptide synthetase, condensation domain"/>
    <property type="match status" value="2"/>
</dbReference>
<dbReference type="InterPro" id="IPR036736">
    <property type="entry name" value="ACP-like_sf"/>
</dbReference>
<dbReference type="InterPro" id="IPR001242">
    <property type="entry name" value="Condensation_dom"/>
</dbReference>
<dbReference type="Gene3D" id="3.30.300.30">
    <property type="match status" value="1"/>
</dbReference>
<dbReference type="Pfam" id="PF00550">
    <property type="entry name" value="PP-binding"/>
    <property type="match status" value="2"/>
</dbReference>
<sequence>MRSSGEVGESLPLTSAQREVWFAQQLLGEVPLTTTQYIDVAGPLDRDTYQEAARRAARELGAYLRFDVEFDGQVRQWIDYDQDDEIGYLDLRAEPDPEAAAHAWMRADQCAPFDLRNDPPLRTTILHIARDRHFIYGCAHHIALDGYGAMRLQQRHAELYAAMTRGEQPPAGPEHSPADLVDADIAYLHSTRHDTDRRYWTDKVDGLPDPVTLATRPGPPAAQAIVVGGPLEPRLHAALERAAGDTGTAAVLVAALAGYLARMTGAPEVTLSLPVTARTTALLRRAAGMVTNVVPLRVRTGPATSIAELLAAARGELNGALRHQRFRGEEVARIAQRGPDAGGFGPAVNIMNFRAGVDLGAATGTLHLLSTGPVADLAVNIYPADSGLRMEWEANPNRYTQAELIAQHGRFLDFLGEFVTAPASTAVHALEVLRPEEREQLVPWPGPEAVPAVPLAELIAAAVARNPQGTAVVHGDRRWTYAEFDAWTDRLARALIAAGAGPETLVAMVLERSAESVAAVWAISKAGAAFVPIDPGYPAERIAHILGDSAARLGVSTAALRDGLPDTTTWLLLDDPATTAGFAAGPVTDAERRARLNPAHPAYLIYTSGSTGTPKGVLVTHGGLANLAAERRDRYDLHPGARTLHHASPGFDMAVGEQLCALAGASTLVVAPRYVVAGADLAELMRREAVTNAIITPAVLATLDPAQLPSLRVLGVGGEAIRADLVEAWAPGRLMRNGYGPTEATDIATIGELVAGRPVTIGAPLRGFRAVVLDALLRPVPPGTPGELYIGGPALARGYHGKPGLTATRFVADPYGRGDRLYRTGDLVTITAGPDPALIYHGRTDFQIKVRGHRIEPGEIETVLTARAEIARAAVTVHTDERTGAHLVAYLVPANGASIDLDALRNDLAEALPAYLRPAAYTVLDALPLTANGKLDTRRLPAPVFGRTGFRAPATPAERRVAAVFAEVLGLESVGATADFFALGGTSLTATQLAARLGTGVRTIFDAPTVASLAARLDTRADDAPELPVRPRPDRIPPAPAQLRLWLLNQLMPESSAYHLPVALGLNGPLDPMVLAAAVTAVLDRHEVLRTVYPETATGPYQRILATARAAELIDLAPSDVERTDLDQQLSDLAAAPFDLTRDLPVRVRLLRLGAEEHVLALVAHHIAADGWSFGPLIADLTTAYAAHAAGTRPAWSPLPVQYADYALWQQDRLGERTDADSIAARQLTYWTHTLAGAPAYLPLPADRAGASEGPGATVDIELPAADSALAELARRHDATVFMVTYAAYLAVLHELCGSTDLTVGTPVAGRGHPALDPLVGMFVNTLPVRVAVEPGEPFTALLARVREATLAAFDNADVPFHHIVDAVNPPRAEGRSPLFQTVFSFENLPALPALELDGLRVEVLDLPRESTHFELALTVRQVPGREGLAAEFRYATERYDRSTVAGIALRFQDMVARIIGDPACAIGGTESRGAEHGQAGASDQRMVAGQPPTLGDSIARPAAVREQAGAAGTSGDKPSTDREIAVAAVFAEVLGTDEITLDDTFFDLGGTSLLVFTLRTRLAERLGLDVDPRTVFEQPTVRALAALEPAADRDDRWVAELTADTRLDPAIDIAGLVPPVDTGDVLLTGATGFLGVHLLRELLDRTDSRIWCLVRGRDHADGLRRITAALARYQLPHHDLAERVVPVPGDLEQPRLGLSEADFADLAARISVIHHNGARVNHLESYADLRAANVGGTTEVLRLATTVRIKPVHFVSTLNAVLGTETSGVVLEDSDIPAAEVTRHGYVAAKWVAEQLVLAAGERGVPVAVYRPGLITGSVETGVMSADDSMWTMVRAAALLGVAPDLGDTAVSLAPVDYVARALVAIANTGLPDSGRYHLVNTTPTRVADILDGLVRMGYRIDTVDLDEAKRRLAEQAVDHDDLMRATLLIGNYADLGDSGVADVILDDSCARRALEPAGISCPPITSEVIDRYLAAFRADGVLPEPQQVEQASS</sequence>
<dbReference type="SUPFAM" id="SSF51735">
    <property type="entry name" value="NAD(P)-binding Rossmann-fold domains"/>
    <property type="match status" value="1"/>
</dbReference>
<dbReference type="UniPathway" id="UPA00011"/>
<dbReference type="Pfam" id="PF07993">
    <property type="entry name" value="NAD_binding_4"/>
    <property type="match status" value="1"/>
</dbReference>
<feature type="domain" description="Carrier" evidence="6">
    <location>
        <begin position="952"/>
        <end position="1031"/>
    </location>
</feature>
<dbReference type="FunFam" id="3.40.50.980:FF:000001">
    <property type="entry name" value="Non-ribosomal peptide synthetase"/>
    <property type="match status" value="1"/>
</dbReference>
<dbReference type="Gene3D" id="2.30.38.10">
    <property type="entry name" value="Luciferase, Domain 3"/>
    <property type="match status" value="1"/>
</dbReference>
<dbReference type="PROSITE" id="PS50075">
    <property type="entry name" value="CARRIER"/>
    <property type="match status" value="2"/>
</dbReference>
<keyword evidence="3" id="KW-0597">Phosphoprotein</keyword>
<dbReference type="Gene3D" id="1.10.1200.10">
    <property type="entry name" value="ACP-like"/>
    <property type="match status" value="2"/>
</dbReference>
<keyword evidence="2" id="KW-0596">Phosphopantetheine</keyword>
<proteinExistence type="predicted"/>
<dbReference type="EMBL" id="VBUT01000003">
    <property type="protein sequence ID" value="TLF79139.1"/>
    <property type="molecule type" value="Genomic_DNA"/>
</dbReference>
<protein>
    <submittedName>
        <fullName evidence="7">Amino acid adenylation domain-containing protein</fullName>
    </submittedName>
</protein>
<dbReference type="InterPro" id="IPR025110">
    <property type="entry name" value="AMP-bd_C"/>
</dbReference>
<gene>
    <name evidence="7" type="ORF">FEK34_06895</name>
</gene>
<dbReference type="Gene3D" id="3.40.50.720">
    <property type="entry name" value="NAD(P)-binding Rossmann-like Domain"/>
    <property type="match status" value="1"/>
</dbReference>
<dbReference type="SUPFAM" id="SSF52777">
    <property type="entry name" value="CoA-dependent acyltransferases"/>
    <property type="match status" value="4"/>
</dbReference>
<dbReference type="RefSeq" id="WP_138447048.1">
    <property type="nucleotide sequence ID" value="NZ_VBUT01000003.1"/>
</dbReference>
<dbReference type="InterPro" id="IPR023213">
    <property type="entry name" value="CAT-like_dom_sf"/>
</dbReference>
<keyword evidence="4" id="KW-0436">Ligase</keyword>
<comment type="caution">
    <text evidence="7">The sequence shown here is derived from an EMBL/GenBank/DDBJ whole genome shotgun (WGS) entry which is preliminary data.</text>
</comment>
<organism evidence="7 8">
    <name type="scientific">Nocardia cyriacigeorgica</name>
    <dbReference type="NCBI Taxonomy" id="135487"/>
    <lineage>
        <taxon>Bacteria</taxon>
        <taxon>Bacillati</taxon>
        <taxon>Actinomycetota</taxon>
        <taxon>Actinomycetes</taxon>
        <taxon>Mycobacteriales</taxon>
        <taxon>Nocardiaceae</taxon>
        <taxon>Nocardia</taxon>
    </lineage>
</organism>
<dbReference type="GO" id="GO:0043041">
    <property type="term" value="P:amino acid activation for nonribosomal peptide biosynthetic process"/>
    <property type="evidence" value="ECO:0007669"/>
    <property type="project" value="TreeGrafter"/>
</dbReference>
<dbReference type="GO" id="GO:0031177">
    <property type="term" value="F:phosphopantetheine binding"/>
    <property type="evidence" value="ECO:0007669"/>
    <property type="project" value="InterPro"/>
</dbReference>
<reference evidence="7 8" key="1">
    <citation type="submission" date="2019-05" db="EMBL/GenBank/DDBJ databases">
        <title>Genomes sequences of two Nocardia cyriacigeorgica environmental isolates, type strains Nocardia asteroides ATCC 19247 and Nocardia cyriacigeorgica DSM 44484.</title>
        <authorList>
            <person name="Vautrin F."/>
            <person name="Bergeron E."/>
            <person name="Dubost A."/>
            <person name="Abrouk D."/>
            <person name="Rodriguez Nava V."/>
            <person name="Pujic P."/>
        </authorList>
    </citation>
    <scope>NUCLEOTIDE SEQUENCE [LARGE SCALE GENOMIC DNA]</scope>
    <source>
        <strain evidence="7 8">EML 446</strain>
    </source>
</reference>
<dbReference type="Proteomes" id="UP000306378">
    <property type="component" value="Unassembled WGS sequence"/>
</dbReference>
<dbReference type="GO" id="GO:0009239">
    <property type="term" value="P:enterobactin biosynthetic process"/>
    <property type="evidence" value="ECO:0007669"/>
    <property type="project" value="TreeGrafter"/>
</dbReference>
<evidence type="ECO:0000256" key="2">
    <source>
        <dbReference type="ARBA" id="ARBA00022450"/>
    </source>
</evidence>
<dbReference type="SUPFAM" id="SSF47336">
    <property type="entry name" value="ACP-like"/>
    <property type="match status" value="2"/>
</dbReference>
<dbReference type="NCBIfam" id="TIGR01733">
    <property type="entry name" value="AA-adenyl-dom"/>
    <property type="match status" value="1"/>
</dbReference>
<comment type="cofactor">
    <cofactor evidence="1">
        <name>pantetheine 4'-phosphate</name>
        <dbReference type="ChEBI" id="CHEBI:47942"/>
    </cofactor>
</comment>
<dbReference type="InterPro" id="IPR036291">
    <property type="entry name" value="NAD(P)-bd_dom_sf"/>
</dbReference>
<evidence type="ECO:0000256" key="5">
    <source>
        <dbReference type="SAM" id="MobiDB-lite"/>
    </source>
</evidence>
<dbReference type="Gene3D" id="3.30.559.10">
    <property type="entry name" value="Chloramphenicol acetyltransferase-like domain"/>
    <property type="match status" value="2"/>
</dbReference>
<evidence type="ECO:0000313" key="7">
    <source>
        <dbReference type="EMBL" id="TLF79139.1"/>
    </source>
</evidence>
<dbReference type="InterPro" id="IPR045851">
    <property type="entry name" value="AMP-bd_C_sf"/>
</dbReference>
<dbReference type="CDD" id="cd05235">
    <property type="entry name" value="SDR_e1"/>
    <property type="match status" value="1"/>
</dbReference>
<feature type="domain" description="Carrier" evidence="6">
    <location>
        <begin position="1518"/>
        <end position="1593"/>
    </location>
</feature>
<dbReference type="Pfam" id="PF00501">
    <property type="entry name" value="AMP-binding"/>
    <property type="match status" value="1"/>
</dbReference>
<dbReference type="InterPro" id="IPR009081">
    <property type="entry name" value="PP-bd_ACP"/>
</dbReference>
<dbReference type="InterPro" id="IPR020845">
    <property type="entry name" value="AMP-binding_CS"/>
</dbReference>
<dbReference type="GO" id="GO:0005829">
    <property type="term" value="C:cytosol"/>
    <property type="evidence" value="ECO:0007669"/>
    <property type="project" value="TreeGrafter"/>
</dbReference>
<name>A0A5R8NU83_9NOCA</name>
<dbReference type="Gene3D" id="3.40.50.980">
    <property type="match status" value="2"/>
</dbReference>
<evidence type="ECO:0000256" key="1">
    <source>
        <dbReference type="ARBA" id="ARBA00001957"/>
    </source>
</evidence>
<dbReference type="GO" id="GO:0047527">
    <property type="term" value="F:2,3-dihydroxybenzoate-serine ligase activity"/>
    <property type="evidence" value="ECO:0007669"/>
    <property type="project" value="TreeGrafter"/>
</dbReference>
<evidence type="ECO:0000313" key="8">
    <source>
        <dbReference type="Proteomes" id="UP000306378"/>
    </source>
</evidence>
<dbReference type="SMART" id="SM00823">
    <property type="entry name" value="PKS_PP"/>
    <property type="match status" value="2"/>
</dbReference>
<dbReference type="PANTHER" id="PTHR45527:SF1">
    <property type="entry name" value="FATTY ACID SYNTHASE"/>
    <property type="match status" value="1"/>
</dbReference>
<dbReference type="InterPro" id="IPR010080">
    <property type="entry name" value="Thioester_reductase-like_dom"/>
</dbReference>
<evidence type="ECO:0000259" key="6">
    <source>
        <dbReference type="PROSITE" id="PS50075"/>
    </source>
</evidence>
<dbReference type="InterPro" id="IPR013120">
    <property type="entry name" value="FAR_NAD-bd"/>
</dbReference>
<dbReference type="Pfam" id="PF00668">
    <property type="entry name" value="Condensation"/>
    <property type="match status" value="2"/>
</dbReference>
<dbReference type="InterPro" id="IPR020806">
    <property type="entry name" value="PKS_PP-bd"/>
</dbReference>
<dbReference type="Pfam" id="PF13193">
    <property type="entry name" value="AMP-binding_C"/>
    <property type="match status" value="1"/>
</dbReference>
<dbReference type="CDD" id="cd05930">
    <property type="entry name" value="A_NRPS"/>
    <property type="match status" value="1"/>
</dbReference>
<dbReference type="CDD" id="cd19540">
    <property type="entry name" value="LCL_NRPS-like"/>
    <property type="match status" value="1"/>
</dbReference>
<dbReference type="NCBIfam" id="TIGR01746">
    <property type="entry name" value="Thioester-redct"/>
    <property type="match status" value="1"/>
</dbReference>
<accession>A0A5R8NU83</accession>
<dbReference type="GO" id="GO:0009366">
    <property type="term" value="C:enterobactin synthetase complex"/>
    <property type="evidence" value="ECO:0007669"/>
    <property type="project" value="TreeGrafter"/>
</dbReference>
<evidence type="ECO:0000256" key="3">
    <source>
        <dbReference type="ARBA" id="ARBA00022553"/>
    </source>
</evidence>
<dbReference type="InterPro" id="IPR000873">
    <property type="entry name" value="AMP-dep_synth/lig_dom"/>
</dbReference>
<dbReference type="InterPro" id="IPR010071">
    <property type="entry name" value="AA_adenyl_dom"/>
</dbReference>